<feature type="signal peptide" evidence="2">
    <location>
        <begin position="1"/>
        <end position="21"/>
    </location>
</feature>
<geneLocation type="plasmid" evidence="3">
    <name>pThsubDNT52_1</name>
</geneLocation>
<gene>
    <name evidence="3" type="ORF">RCG00_00380</name>
</gene>
<accession>A0AA51R2V6</accession>
<feature type="chain" id="PRO_5041400844" evidence="2">
    <location>
        <begin position="22"/>
        <end position="185"/>
    </location>
</feature>
<dbReference type="RefSeq" id="WP_308871555.1">
    <property type="nucleotide sequence ID" value="NZ_CP133216.1"/>
</dbReference>
<feature type="compositionally biased region" description="Basic and acidic residues" evidence="1">
    <location>
        <begin position="46"/>
        <end position="80"/>
    </location>
</feature>
<evidence type="ECO:0000256" key="2">
    <source>
        <dbReference type="SAM" id="SignalP"/>
    </source>
</evidence>
<keyword evidence="3" id="KW-0614">Plasmid</keyword>
<reference evidence="3" key="1">
    <citation type="submission" date="2023-08" db="EMBL/GenBank/DDBJ databases">
        <title>New molecular markers tilS and rpoB for phylogenetic and monitoring studies of the genus Thiothrix biodiversity.</title>
        <authorList>
            <person name="Ravin N.V."/>
            <person name="Smolyakov D."/>
            <person name="Markov N.D."/>
            <person name="Beletsky A.V."/>
            <person name="Mardanov A.V."/>
            <person name="Rudenko T.S."/>
            <person name="Grabovich M.Y."/>
        </authorList>
    </citation>
    <scope>NUCLEOTIDE SEQUENCE</scope>
    <source>
        <strain evidence="3">DNT52</strain>
        <plasmid evidence="3">pThsubDNT52_1</plasmid>
    </source>
</reference>
<evidence type="ECO:0000313" key="3">
    <source>
        <dbReference type="EMBL" id="WML84920.1"/>
    </source>
</evidence>
<sequence length="185" mass="19859">MKLLPTLLIACGLLASPMVLAEEQPKHGEPGHDHAKDHGQTATPETKPEDAHKGEAAEDHAQHGQDEHAGHDHAHDDKPHHGGIVAVVDEVHHELVIAEDGKVSLYAEGLPEGDALKTVNVRLTILKGKEKQEADMALAEGDEHRFDAPAEVKLVAGDKVVAMIQPAEGKPRMAKFEIPAETSTQ</sequence>
<feature type="region of interest" description="Disordered" evidence="1">
    <location>
        <begin position="24"/>
        <end position="81"/>
    </location>
</feature>
<evidence type="ECO:0000256" key="1">
    <source>
        <dbReference type="SAM" id="MobiDB-lite"/>
    </source>
</evidence>
<dbReference type="Proteomes" id="UP001229862">
    <property type="component" value="Plasmid pThsubDNT52_1"/>
</dbReference>
<name>A0AA51R2V6_9GAMM</name>
<keyword evidence="2" id="KW-0732">Signal</keyword>
<proteinExistence type="predicted"/>
<feature type="compositionally biased region" description="Basic and acidic residues" evidence="1">
    <location>
        <begin position="24"/>
        <end position="39"/>
    </location>
</feature>
<dbReference type="AlphaFoldDB" id="A0AA51R2V6"/>
<protein>
    <submittedName>
        <fullName evidence="3">Uncharacterized protein</fullName>
    </submittedName>
</protein>
<organism evidence="3">
    <name type="scientific">Thiothrix subterranea</name>
    <dbReference type="NCBI Taxonomy" id="2735563"/>
    <lineage>
        <taxon>Bacteria</taxon>
        <taxon>Pseudomonadati</taxon>
        <taxon>Pseudomonadota</taxon>
        <taxon>Gammaproteobacteria</taxon>
        <taxon>Thiotrichales</taxon>
        <taxon>Thiotrichaceae</taxon>
        <taxon>Thiothrix</taxon>
    </lineage>
</organism>
<dbReference type="EMBL" id="CP133216">
    <property type="protein sequence ID" value="WML84920.1"/>
    <property type="molecule type" value="Genomic_DNA"/>
</dbReference>